<evidence type="ECO:0000256" key="1">
    <source>
        <dbReference type="SAM" id="MobiDB-lite"/>
    </source>
</evidence>
<dbReference type="Pfam" id="PF04773">
    <property type="entry name" value="FecR"/>
    <property type="match status" value="1"/>
</dbReference>
<evidence type="ECO:0000313" key="5">
    <source>
        <dbReference type="Proteomes" id="UP000061660"/>
    </source>
</evidence>
<feature type="chain" id="PRO_5006833039" evidence="2">
    <location>
        <begin position="34"/>
        <end position="604"/>
    </location>
</feature>
<dbReference type="AlphaFoldDB" id="A0A0U2VJR9"/>
<evidence type="ECO:0000259" key="3">
    <source>
        <dbReference type="Pfam" id="PF04773"/>
    </source>
</evidence>
<name>A0A0U2VJR9_9BACL</name>
<dbReference type="EMBL" id="CP013652">
    <property type="protein sequence ID" value="ALS21030.1"/>
    <property type="molecule type" value="Genomic_DNA"/>
</dbReference>
<dbReference type="PANTHER" id="PTHR38731:SF1">
    <property type="entry name" value="FECR PROTEIN DOMAIN-CONTAINING PROTEIN"/>
    <property type="match status" value="1"/>
</dbReference>
<reference evidence="4 5" key="2">
    <citation type="journal article" date="2016" name="Genome Announc.">
        <title>Complete Genome Sequences of Two Interactive Moderate Thermophiles, Paenibacillus napthalenovorans 32O-Y and Paenibacillus sp. 32O-W.</title>
        <authorList>
            <person name="Butler R.R.III."/>
            <person name="Wang J."/>
            <person name="Stark B.C."/>
            <person name="Pombert J.F."/>
        </authorList>
    </citation>
    <scope>NUCLEOTIDE SEQUENCE [LARGE SCALE GENOMIC DNA]</scope>
    <source>
        <strain evidence="4 5">32O-Y</strain>
    </source>
</reference>
<dbReference type="PATRIC" id="fig|162209.4.peg.684"/>
<keyword evidence="2" id="KW-0732">Signal</keyword>
<proteinExistence type="predicted"/>
<feature type="signal peptide" evidence="2">
    <location>
        <begin position="1"/>
        <end position="33"/>
    </location>
</feature>
<organism evidence="4 5">
    <name type="scientific">Paenibacillus naphthalenovorans</name>
    <dbReference type="NCBI Taxonomy" id="162209"/>
    <lineage>
        <taxon>Bacteria</taxon>
        <taxon>Bacillati</taxon>
        <taxon>Bacillota</taxon>
        <taxon>Bacilli</taxon>
        <taxon>Bacillales</taxon>
        <taxon>Paenibacillaceae</taxon>
        <taxon>Paenibacillus</taxon>
    </lineage>
</organism>
<reference evidence="5" key="1">
    <citation type="submission" date="2015-12" db="EMBL/GenBank/DDBJ databases">
        <title>Complete genome sequences of two moderately thermophilic Paenibacillus species.</title>
        <authorList>
            <person name="Butler R.III."/>
            <person name="Wang J."/>
            <person name="Stark B.C."/>
            <person name="Pombert J.-F."/>
        </authorList>
    </citation>
    <scope>NUCLEOTIDE SEQUENCE [LARGE SCALE GENOMIC DNA]</scope>
    <source>
        <strain evidence="5">32O-Y</strain>
    </source>
</reference>
<evidence type="ECO:0000313" key="4">
    <source>
        <dbReference type="EMBL" id="ALS21030.1"/>
    </source>
</evidence>
<gene>
    <name evidence="4" type="ORF">IJ22_06450</name>
</gene>
<dbReference type="Proteomes" id="UP000061660">
    <property type="component" value="Chromosome"/>
</dbReference>
<feature type="region of interest" description="Disordered" evidence="1">
    <location>
        <begin position="422"/>
        <end position="445"/>
    </location>
</feature>
<dbReference type="STRING" id="162209.IJ22_06450"/>
<evidence type="ECO:0000256" key="2">
    <source>
        <dbReference type="SAM" id="SignalP"/>
    </source>
</evidence>
<dbReference type="InterPro" id="IPR006860">
    <property type="entry name" value="FecR"/>
</dbReference>
<sequence length="604" mass="66396" precursor="true">MKRKKRAAAFMWVMMFALLFSMLSFVPAPPVQAKSVRAAVVVEVKGNVTYTKSGGSKSHRAYVNLSLNRGDAISTGSSSSVVIRIVDREDELTIGSNAEVYIADLLEENGGKKSKVKAWAGSLWAKVKSLVSPEDEFEVETPTAVMGVRGTQYMTLVDPVTGRTTMYVAAGIVEATSTLSTGSEGHPSGSAAVYPAQQIDMDLRAQAEDLRILVYYAEPKAIVESASPRVLEAFLTAIPEIQAENEGIKNRMQEQFNQGIRQPDDRSILRYLTQDELDNVLRNFDALVTELVQEAVRANKLDPRKVDEVNARITDPGKRIDLTQPPAVDRTAGLDPAIERLKQVNRNTEASPARLERLRMEQAMRKLGPYLAELAGERNRLAEENRKTEDAANQRASEALMNQLSDSERRKFLENRLKLGELMNSNTPAPPAGGGPSGGGEPAIQVPGPVKPAVTVKQHGSPVNGFIHLDLEMRHFTDKEPFYAVEAHLVYNQSELNYRQTAKFTNAASAVFKDRQAAETLTQHKGETQNELIYAASQYETGPDQPVDHIRLNGSGLLARIPLQVLDSAANTANVELVYVKVVDKEGRTVYELTSPQSITVITR</sequence>
<accession>A0A0U2VJR9</accession>
<dbReference type="KEGG" id="pnp:IJ22_06450"/>
<keyword evidence="5" id="KW-1185">Reference proteome</keyword>
<feature type="domain" description="FecR protein" evidence="3">
    <location>
        <begin position="71"/>
        <end position="174"/>
    </location>
</feature>
<dbReference type="PANTHER" id="PTHR38731">
    <property type="entry name" value="LIPL45-RELATED LIPOPROTEIN-RELATED"/>
    <property type="match status" value="1"/>
</dbReference>
<dbReference type="Gene3D" id="2.60.120.1440">
    <property type="match status" value="1"/>
</dbReference>
<protein>
    <submittedName>
        <fullName evidence="4">FecR protein</fullName>
    </submittedName>
</protein>